<feature type="site" description="Interaction with RNA" evidence="7">
    <location>
        <position position="207"/>
    </location>
</feature>
<evidence type="ECO:0000256" key="7">
    <source>
        <dbReference type="PIRSR" id="PIRSR037932-1"/>
    </source>
</evidence>
<dbReference type="PIRSF" id="PIRSF037932">
    <property type="entry name" value="Ataxin_2_bd_A2BP"/>
    <property type="match status" value="1"/>
</dbReference>
<evidence type="ECO:0000256" key="1">
    <source>
        <dbReference type="ARBA" id="ARBA00004123"/>
    </source>
</evidence>
<feature type="region of interest" description="Disordered" evidence="8">
    <location>
        <begin position="35"/>
        <end position="131"/>
    </location>
</feature>
<feature type="site" description="Interaction with RNA" evidence="7">
    <location>
        <position position="139"/>
    </location>
</feature>
<dbReference type="GO" id="GO:0008380">
    <property type="term" value="P:RNA splicing"/>
    <property type="evidence" value="ECO:0007669"/>
    <property type="project" value="UniProtKB-KW"/>
</dbReference>
<dbReference type="PANTHER" id="PTHR15597">
    <property type="entry name" value="ATAXIN 2-BINDING PROTEIN 1-RELATED"/>
    <property type="match status" value="1"/>
</dbReference>
<reference evidence="10" key="2">
    <citation type="submission" date="2025-08" db="UniProtKB">
        <authorList>
            <consortium name="Ensembl"/>
        </authorList>
    </citation>
    <scope>IDENTIFICATION</scope>
</reference>
<reference evidence="10 11" key="1">
    <citation type="journal article" date="2019" name="Proc. Natl. Acad. Sci. U.S.A.">
        <title>Regulatory changes in pterin and carotenoid genes underlie balanced color polymorphisms in the wall lizard.</title>
        <authorList>
            <person name="Andrade P."/>
            <person name="Pinho C."/>
            <person name="Perez I de Lanuza G."/>
            <person name="Afonso S."/>
            <person name="Brejcha J."/>
            <person name="Rubin C.J."/>
            <person name="Wallerman O."/>
            <person name="Pereira P."/>
            <person name="Sabatino S.J."/>
            <person name="Bellati A."/>
            <person name="Pellitteri-Rosa D."/>
            <person name="Bosakova Z."/>
            <person name="Bunikis I."/>
            <person name="Carretero M.A."/>
            <person name="Feiner N."/>
            <person name="Marsik P."/>
            <person name="Pauperio F."/>
            <person name="Salvi D."/>
            <person name="Soler L."/>
            <person name="While G.M."/>
            <person name="Uller T."/>
            <person name="Font E."/>
            <person name="Andersson L."/>
            <person name="Carneiro M."/>
        </authorList>
    </citation>
    <scope>NUCLEOTIDE SEQUENCE</scope>
</reference>
<dbReference type="InterPro" id="IPR017325">
    <property type="entry name" value="RBFOX1-3"/>
</dbReference>
<evidence type="ECO:0000256" key="8">
    <source>
        <dbReference type="SAM" id="MobiDB-lite"/>
    </source>
</evidence>
<comment type="function">
    <text evidence="6">RNA-binding protein that regulates alternative splicing events.</text>
</comment>
<dbReference type="GeneTree" id="ENSGT00940000166165"/>
<dbReference type="GO" id="GO:0005634">
    <property type="term" value="C:nucleus"/>
    <property type="evidence" value="ECO:0007669"/>
    <property type="project" value="UniProtKB-SubCell"/>
</dbReference>
<keyword evidence="3 6" id="KW-0694">RNA-binding</keyword>
<dbReference type="Ensembl" id="ENSPMRT00000018953.1">
    <property type="protein sequence ID" value="ENSPMRP00000017805.1"/>
    <property type="gene ID" value="ENSPMRG00000011753.1"/>
</dbReference>
<evidence type="ECO:0000256" key="6">
    <source>
        <dbReference type="PIRNR" id="PIRNR037932"/>
    </source>
</evidence>
<dbReference type="PROSITE" id="PS50102">
    <property type="entry name" value="RRM"/>
    <property type="match status" value="1"/>
</dbReference>
<keyword evidence="11" id="KW-1185">Reference proteome</keyword>
<keyword evidence="5 6" id="KW-0539">Nucleus</keyword>
<dbReference type="FunFam" id="3.30.70.330:FF:000004">
    <property type="entry name" value="RNA binding fox-1 homolog 1"/>
    <property type="match status" value="1"/>
</dbReference>
<dbReference type="SUPFAM" id="SSF54928">
    <property type="entry name" value="RNA-binding domain, RBD"/>
    <property type="match status" value="1"/>
</dbReference>
<comment type="subcellular location">
    <subcellularLocation>
        <location evidence="1 6">Nucleus</location>
    </subcellularLocation>
</comment>
<feature type="domain" description="RRM" evidence="9">
    <location>
        <begin position="130"/>
        <end position="206"/>
    </location>
</feature>
<dbReference type="InterPro" id="IPR012677">
    <property type="entry name" value="Nucleotide-bd_a/b_plait_sf"/>
</dbReference>
<dbReference type="PANTHER" id="PTHR15597:SF25">
    <property type="entry name" value="RNA BINDING PROTEIN FOX-1 HOMOLOG 3"/>
    <property type="match status" value="1"/>
</dbReference>
<evidence type="ECO:0000256" key="3">
    <source>
        <dbReference type="ARBA" id="ARBA00022884"/>
    </source>
</evidence>
<dbReference type="Pfam" id="PF12414">
    <property type="entry name" value="Fox-1_C"/>
    <property type="match status" value="1"/>
</dbReference>
<dbReference type="OMA" id="CINGQAY"/>
<accession>A0A670J0S7</accession>
<evidence type="ECO:0000259" key="9">
    <source>
        <dbReference type="PROSITE" id="PS50102"/>
    </source>
</evidence>
<dbReference type="Pfam" id="PF00076">
    <property type="entry name" value="RRM_1"/>
    <property type="match status" value="1"/>
</dbReference>
<feature type="site" description="Interaction with RNA" evidence="7">
    <location>
        <position position="169"/>
    </location>
</feature>
<dbReference type="Proteomes" id="UP000472272">
    <property type="component" value="Chromosome 13"/>
</dbReference>
<sequence>MLSPPAVVLHPYSLPVYPPAPQCYSGLVQGSPDAAVPPADAMTQTFPAQYPPPPPQARLPPQYHLHSTPSEYPSPTAPDHSLRIFPEQGTAAPEPLPLPPPPAQPEEAPAPELSPEAEEAESSENKAQPKRLHVSNIPFRFRDPDLRQMFGQFGKILDVEIIFNERGSKGFGFVTFENSQDADRAREKLNSSIVEGRKIEVNNATARLVTKKPPAAPVVNGWKINPMVGAVYAPDLYTVASIPYPMMAPAALAYRGALRGRGRAAIYNPIRAAPAPSPVPAYGSVLYPDSLYGSDLYGYPAAYRVAQTPAAAATATAYSDGYGRVYTTADPYHHTVTPAYGVGAMVSHCINGQAYCVPITESQSWVGMEDHACPITLCKAAQAI</sequence>
<feature type="site" description="Interaction with RNA" evidence="7">
    <location>
        <position position="131"/>
    </location>
</feature>
<dbReference type="InterPro" id="IPR035979">
    <property type="entry name" value="RBD_domain_sf"/>
</dbReference>
<dbReference type="CDD" id="cd12407">
    <property type="entry name" value="RRM_FOX1_like"/>
    <property type="match status" value="1"/>
</dbReference>
<dbReference type="Gene3D" id="3.30.70.330">
    <property type="match status" value="1"/>
</dbReference>
<evidence type="ECO:0000313" key="10">
    <source>
        <dbReference type="Ensembl" id="ENSPMRP00000017805.1"/>
    </source>
</evidence>
<feature type="compositionally biased region" description="Pro residues" evidence="8">
    <location>
        <begin position="49"/>
        <end position="58"/>
    </location>
</feature>
<keyword evidence="4 6" id="KW-0508">mRNA splicing</keyword>
<dbReference type="InterPro" id="IPR000504">
    <property type="entry name" value="RRM_dom"/>
</dbReference>
<organism evidence="10 11">
    <name type="scientific">Podarcis muralis</name>
    <name type="common">Wall lizard</name>
    <name type="synonym">Lacerta muralis</name>
    <dbReference type="NCBI Taxonomy" id="64176"/>
    <lineage>
        <taxon>Eukaryota</taxon>
        <taxon>Metazoa</taxon>
        <taxon>Chordata</taxon>
        <taxon>Craniata</taxon>
        <taxon>Vertebrata</taxon>
        <taxon>Euteleostomi</taxon>
        <taxon>Lepidosauria</taxon>
        <taxon>Squamata</taxon>
        <taxon>Bifurcata</taxon>
        <taxon>Unidentata</taxon>
        <taxon>Episquamata</taxon>
        <taxon>Laterata</taxon>
        <taxon>Lacertibaenia</taxon>
        <taxon>Lacertidae</taxon>
        <taxon>Podarcis</taxon>
    </lineage>
</organism>
<dbReference type="GO" id="GO:0003729">
    <property type="term" value="F:mRNA binding"/>
    <property type="evidence" value="ECO:0007669"/>
    <property type="project" value="TreeGrafter"/>
</dbReference>
<feature type="compositionally biased region" description="Pro residues" evidence="8">
    <location>
        <begin position="94"/>
        <end position="104"/>
    </location>
</feature>
<dbReference type="GO" id="GO:0006397">
    <property type="term" value="P:mRNA processing"/>
    <property type="evidence" value="ECO:0007669"/>
    <property type="project" value="UniProtKB-KW"/>
</dbReference>
<dbReference type="GO" id="GO:0007399">
    <property type="term" value="P:nervous system development"/>
    <property type="evidence" value="ECO:0007669"/>
    <property type="project" value="InterPro"/>
</dbReference>
<dbReference type="InterPro" id="IPR034237">
    <property type="entry name" value="FOX1_RRM"/>
</dbReference>
<dbReference type="InterPro" id="IPR047131">
    <property type="entry name" value="RBFOX1-like"/>
</dbReference>
<feature type="site" description="Interaction with RNA" evidence="7">
    <location>
        <position position="140"/>
    </location>
</feature>
<name>A0A670J0S7_PODMU</name>
<evidence type="ECO:0000256" key="4">
    <source>
        <dbReference type="ARBA" id="ARBA00023187"/>
    </source>
</evidence>
<evidence type="ECO:0000256" key="5">
    <source>
        <dbReference type="ARBA" id="ARBA00023242"/>
    </source>
</evidence>
<evidence type="ECO:0000256" key="2">
    <source>
        <dbReference type="ARBA" id="ARBA00022664"/>
    </source>
</evidence>
<proteinExistence type="predicted"/>
<protein>
    <recommendedName>
        <fullName evidence="6">RNA binding protein fox-1 homolog</fullName>
    </recommendedName>
</protein>
<feature type="site" description="Interaction with RNA" evidence="7">
    <location>
        <position position="173"/>
    </location>
</feature>
<dbReference type="AlphaFoldDB" id="A0A670J0S7"/>
<feature type="compositionally biased region" description="Low complexity" evidence="8">
    <location>
        <begin position="105"/>
        <end position="114"/>
    </location>
</feature>
<feature type="site" description="Interaction with RNA" evidence="7">
    <location>
        <position position="197"/>
    </location>
</feature>
<dbReference type="SMART" id="SM00360">
    <property type="entry name" value="RRM"/>
    <property type="match status" value="1"/>
</dbReference>
<dbReference type="GO" id="GO:0000381">
    <property type="term" value="P:regulation of alternative mRNA splicing, via spliceosome"/>
    <property type="evidence" value="ECO:0007669"/>
    <property type="project" value="InterPro"/>
</dbReference>
<evidence type="ECO:0000313" key="11">
    <source>
        <dbReference type="Proteomes" id="UP000472272"/>
    </source>
</evidence>
<keyword evidence="2 6" id="KW-0507">mRNA processing</keyword>
<dbReference type="GO" id="GO:0005737">
    <property type="term" value="C:cytoplasm"/>
    <property type="evidence" value="ECO:0007669"/>
    <property type="project" value="TreeGrafter"/>
</dbReference>
<dbReference type="InterPro" id="IPR025670">
    <property type="entry name" value="Fox-1_C_dom"/>
</dbReference>
<feature type="site" description="Interaction with RNA" evidence="7">
    <location>
        <position position="164"/>
    </location>
</feature>
<reference evidence="10" key="3">
    <citation type="submission" date="2025-09" db="UniProtKB">
        <authorList>
            <consortium name="Ensembl"/>
        </authorList>
    </citation>
    <scope>IDENTIFICATION</scope>
</reference>